<dbReference type="EMBL" id="JBFOLK010000008">
    <property type="protein sequence ID" value="KAL2492550.1"/>
    <property type="molecule type" value="Genomic_DNA"/>
</dbReference>
<proteinExistence type="predicted"/>
<evidence type="ECO:0000313" key="3">
    <source>
        <dbReference type="Proteomes" id="UP001604336"/>
    </source>
</evidence>
<sequence length="117" mass="13168">MRYIPIPTSLSEFVQRNIYHWVNLRTPSTLFQAGAFSSRLSHAKDYQDADPDEHKDSNESTSPVDVPNCQPDMNQDEMCKVTSSERKSSIGLTQAIKKKSGHEIISASINNLVSWGR</sequence>
<feature type="region of interest" description="Disordered" evidence="1">
    <location>
        <begin position="42"/>
        <end position="75"/>
    </location>
</feature>
<accession>A0ABD1RVT6</accession>
<reference evidence="3" key="1">
    <citation type="submission" date="2024-07" db="EMBL/GenBank/DDBJ databases">
        <title>Two chromosome-level genome assemblies of Korean endemic species Abeliophyllum distichum and Forsythia ovata (Oleaceae).</title>
        <authorList>
            <person name="Jang H."/>
        </authorList>
    </citation>
    <scope>NUCLEOTIDE SEQUENCE [LARGE SCALE GENOMIC DNA]</scope>
</reference>
<evidence type="ECO:0000256" key="1">
    <source>
        <dbReference type="SAM" id="MobiDB-lite"/>
    </source>
</evidence>
<dbReference type="AlphaFoldDB" id="A0ABD1RVT6"/>
<dbReference type="Proteomes" id="UP001604336">
    <property type="component" value="Unassembled WGS sequence"/>
</dbReference>
<protein>
    <submittedName>
        <fullName evidence="2">Uncharacterized protein</fullName>
    </submittedName>
</protein>
<name>A0ABD1RVT6_9LAMI</name>
<gene>
    <name evidence="2" type="ORF">Adt_28178</name>
</gene>
<feature type="compositionally biased region" description="Basic and acidic residues" evidence="1">
    <location>
        <begin position="42"/>
        <end position="58"/>
    </location>
</feature>
<keyword evidence="3" id="KW-1185">Reference proteome</keyword>
<comment type="caution">
    <text evidence="2">The sequence shown here is derived from an EMBL/GenBank/DDBJ whole genome shotgun (WGS) entry which is preliminary data.</text>
</comment>
<organism evidence="2 3">
    <name type="scientific">Abeliophyllum distichum</name>
    <dbReference type="NCBI Taxonomy" id="126358"/>
    <lineage>
        <taxon>Eukaryota</taxon>
        <taxon>Viridiplantae</taxon>
        <taxon>Streptophyta</taxon>
        <taxon>Embryophyta</taxon>
        <taxon>Tracheophyta</taxon>
        <taxon>Spermatophyta</taxon>
        <taxon>Magnoliopsida</taxon>
        <taxon>eudicotyledons</taxon>
        <taxon>Gunneridae</taxon>
        <taxon>Pentapetalae</taxon>
        <taxon>asterids</taxon>
        <taxon>lamiids</taxon>
        <taxon>Lamiales</taxon>
        <taxon>Oleaceae</taxon>
        <taxon>Forsythieae</taxon>
        <taxon>Abeliophyllum</taxon>
    </lineage>
</organism>
<evidence type="ECO:0000313" key="2">
    <source>
        <dbReference type="EMBL" id="KAL2492550.1"/>
    </source>
</evidence>